<dbReference type="GeneID" id="98646294"/>
<feature type="domain" description="DUF1553" evidence="2">
    <location>
        <begin position="566"/>
        <end position="795"/>
    </location>
</feature>
<dbReference type="EMBL" id="CP042910">
    <property type="protein sequence ID" value="QEG15827.1"/>
    <property type="molecule type" value="Genomic_DNA"/>
</dbReference>
<evidence type="ECO:0000259" key="1">
    <source>
        <dbReference type="Pfam" id="PF07583"/>
    </source>
</evidence>
<proteinExistence type="predicted"/>
<gene>
    <name evidence="3" type="ORF">GmarT_16700</name>
</gene>
<reference evidence="3 4" key="1">
    <citation type="submission" date="2019-08" db="EMBL/GenBank/DDBJ databases">
        <title>Deep-cultivation of Planctomycetes and their phenomic and genomic characterization uncovers novel biology.</title>
        <authorList>
            <person name="Wiegand S."/>
            <person name="Jogler M."/>
            <person name="Boedeker C."/>
            <person name="Pinto D."/>
            <person name="Vollmers J."/>
            <person name="Rivas-Marin E."/>
            <person name="Kohn T."/>
            <person name="Peeters S.H."/>
            <person name="Heuer A."/>
            <person name="Rast P."/>
            <person name="Oberbeckmann S."/>
            <person name="Bunk B."/>
            <person name="Jeske O."/>
            <person name="Meyerdierks A."/>
            <person name="Storesund J.E."/>
            <person name="Kallscheuer N."/>
            <person name="Luecker S."/>
            <person name="Lage O.M."/>
            <person name="Pohl T."/>
            <person name="Merkel B.J."/>
            <person name="Hornburger P."/>
            <person name="Mueller R.-W."/>
            <person name="Bruemmer F."/>
            <person name="Labrenz M."/>
            <person name="Spormann A.M."/>
            <person name="Op den Camp H."/>
            <person name="Overmann J."/>
            <person name="Amann R."/>
            <person name="Jetten M.S.M."/>
            <person name="Mascher T."/>
            <person name="Medema M.H."/>
            <person name="Devos D.P."/>
            <person name="Kaster A.-K."/>
            <person name="Ovreas L."/>
            <person name="Rohde M."/>
            <person name="Galperin M.Y."/>
            <person name="Jogler C."/>
        </authorList>
    </citation>
    <scope>NUCLEOTIDE SEQUENCE [LARGE SCALE GENOMIC DNA]</scope>
    <source>
        <strain evidence="3 4">DSM 8797</strain>
    </source>
</reference>
<evidence type="ECO:0000313" key="3">
    <source>
        <dbReference type="EMBL" id="QEG15827.1"/>
    </source>
</evidence>
<sequence length="835" mass="94013">MKSLSLLLVQFFCLTAVCTSYTGSVESAELIGYLPRQAKSIHLTDPDASQQLLVTLKEEQTGSQRDVTREVKYEIIPAGVAQVSSTGFVTPLSDGSATITARLNEKLAVNFPIVVSSFETQRPVNFYNDVIPQLTRGGCNSGACHGTPSGKNNFHLSLLGFEPANDFEYLTKESLGRRVSAAAPETSLLLRKATGELPHGGGSRFKKGGAEYELIKRWIQEGMHYDPESGPTVKHIEIYPQNRVLPLHAQQQLTVTAYFSDGTKQDITRVAEYKPNQPKMSEVDHHGLVTLKDMTGTTSVMVRFQEHVAVFMATIPLGKPTPNLPDPTNFIDKHIFAKLKVLGLPPSENCDDSTFLRRVTLDMTGRIPTLEQTREFLTDNRPDKRARKIDELLDSPGYSDLFAAKWAGILRNKAGGNLEQIARETFAFHSWIRSSISNNKPYNQFVTELVTARGKSGTNPAVSWYRAVKDPKDQMSDIAQVFLGVRIQCAQCHHHPYEKWSQDDFYGFQAFFTTIGRKEVYKLPEDDTVYHKRMVAVAINPNTDRELKPTPLDGDALDIPARRDPRIDLANWISSPENPFFAKMLVNRYWKHFFGRGLVEPEDDIRVTNPATHPELLDELAASFVKSNYDLKQLCRVICNSRTYQFSSFPNQYNQDDDQNYARYYPRRLSAEIMLDAMNDAAGAKNNFNHQPVGVRAVALPDDSANVDSFFLRVFGRPQMDTACECERTANADLAQSLHLINSDTIQNILTTSNGRAVQMARDKSKDDRTHIAELYLLTMSRQPTQEELDTALAHLAKKRQQSASKNQTEEQAVKEAYEDIIWVVINTKEFLFNH</sequence>
<dbReference type="Proteomes" id="UP000322887">
    <property type="component" value="Chromosome"/>
</dbReference>
<evidence type="ECO:0000313" key="4">
    <source>
        <dbReference type="Proteomes" id="UP000322887"/>
    </source>
</evidence>
<name>A0ABX5YJE7_9PLAN</name>
<dbReference type="InterPro" id="IPR011444">
    <property type="entry name" value="DUF1549"/>
</dbReference>
<dbReference type="InterPro" id="IPR022655">
    <property type="entry name" value="DUF1553"/>
</dbReference>
<dbReference type="Gene3D" id="2.60.40.1080">
    <property type="match status" value="2"/>
</dbReference>
<evidence type="ECO:0000259" key="2">
    <source>
        <dbReference type="Pfam" id="PF07587"/>
    </source>
</evidence>
<dbReference type="Pfam" id="PF07583">
    <property type="entry name" value="PSCyt2"/>
    <property type="match status" value="1"/>
</dbReference>
<feature type="domain" description="DUF1549" evidence="1">
    <location>
        <begin position="331"/>
        <end position="515"/>
    </location>
</feature>
<dbReference type="RefSeq" id="WP_002647825.1">
    <property type="nucleotide sequence ID" value="NZ_CP042910.1"/>
</dbReference>
<organism evidence="3 4">
    <name type="scientific">Gimesia maris</name>
    <dbReference type="NCBI Taxonomy" id="122"/>
    <lineage>
        <taxon>Bacteria</taxon>
        <taxon>Pseudomonadati</taxon>
        <taxon>Planctomycetota</taxon>
        <taxon>Planctomycetia</taxon>
        <taxon>Planctomycetales</taxon>
        <taxon>Planctomycetaceae</taxon>
        <taxon>Gimesia</taxon>
    </lineage>
</organism>
<dbReference type="PANTHER" id="PTHR35889">
    <property type="entry name" value="CYCLOINULO-OLIGOSACCHARIDE FRUCTANOTRANSFERASE-RELATED"/>
    <property type="match status" value="1"/>
</dbReference>
<accession>A0ABX5YJE7</accession>
<protein>
    <submittedName>
        <fullName evidence="3">Bacterial Ig-like domain (Group 2)</fullName>
    </submittedName>
</protein>
<dbReference type="PANTHER" id="PTHR35889:SF3">
    <property type="entry name" value="F-BOX DOMAIN-CONTAINING PROTEIN"/>
    <property type="match status" value="1"/>
</dbReference>
<dbReference type="Pfam" id="PF07587">
    <property type="entry name" value="PSD1"/>
    <property type="match status" value="1"/>
</dbReference>
<keyword evidence="4" id="KW-1185">Reference proteome</keyword>